<evidence type="ECO:0000256" key="3">
    <source>
        <dbReference type="SAM" id="MobiDB-lite"/>
    </source>
</evidence>
<dbReference type="GO" id="GO:0005686">
    <property type="term" value="C:U2 snRNP"/>
    <property type="evidence" value="ECO:0007669"/>
    <property type="project" value="TreeGrafter"/>
</dbReference>
<dbReference type="InterPro" id="IPR045844">
    <property type="entry name" value="RRM_Ist3-like"/>
</dbReference>
<feature type="compositionally biased region" description="Basic and acidic residues" evidence="3">
    <location>
        <begin position="183"/>
        <end position="192"/>
    </location>
</feature>
<dbReference type="InterPro" id="IPR051847">
    <property type="entry name" value="RNA_proc/Spliceosome_comp"/>
</dbReference>
<feature type="region of interest" description="Disordered" evidence="3">
    <location>
        <begin position="116"/>
        <end position="325"/>
    </location>
</feature>
<dbReference type="Pfam" id="PF00076">
    <property type="entry name" value="RRM_1"/>
    <property type="match status" value="1"/>
</dbReference>
<dbReference type="AlphaFoldDB" id="A0AAV5GVE9"/>
<evidence type="ECO:0000256" key="1">
    <source>
        <dbReference type="ARBA" id="ARBA00022884"/>
    </source>
</evidence>
<dbReference type="InterPro" id="IPR035979">
    <property type="entry name" value="RBD_domain_sf"/>
</dbReference>
<dbReference type="GO" id="GO:0071013">
    <property type="term" value="C:catalytic step 2 spliceosome"/>
    <property type="evidence" value="ECO:0007669"/>
    <property type="project" value="TreeGrafter"/>
</dbReference>
<protein>
    <recommendedName>
        <fullName evidence="4">RRM domain-containing protein</fullName>
    </recommendedName>
</protein>
<dbReference type="SUPFAM" id="SSF54928">
    <property type="entry name" value="RNA-binding domain, RBD"/>
    <property type="match status" value="1"/>
</dbReference>
<dbReference type="InterPro" id="IPR012677">
    <property type="entry name" value="Nucleotide-bd_a/b_plait_sf"/>
</dbReference>
<keyword evidence="1 2" id="KW-0694">RNA-binding</keyword>
<comment type="caution">
    <text evidence="5">The sequence shown here is derived from an EMBL/GenBank/DDBJ whole genome shotgun (WGS) entry which is preliminary data.</text>
</comment>
<organism evidence="5 6">
    <name type="scientific">Rhodotorula paludigena</name>
    <dbReference type="NCBI Taxonomy" id="86838"/>
    <lineage>
        <taxon>Eukaryota</taxon>
        <taxon>Fungi</taxon>
        <taxon>Dikarya</taxon>
        <taxon>Basidiomycota</taxon>
        <taxon>Pucciniomycotina</taxon>
        <taxon>Microbotryomycetes</taxon>
        <taxon>Sporidiobolales</taxon>
        <taxon>Sporidiobolaceae</taxon>
        <taxon>Rhodotorula</taxon>
    </lineage>
</organism>
<sequence>MNQVQAVKRLNEQVLALGEAAGSWHDQYKDSAYINVGGLPLNLTEGDVITIFSQYGEIVDINLPRDPNTGKPRGFAWLMYADQRSTILAVDNLNGASVLGRTLRVDHVLNYKQLERDQETGKMKEREEQSLAAHPDKFRHPAGGADAGSDAESDSSHPSIDLDDPMRDYLIEQKRAAKKKRRLEGGGEDKEEKRRRKEERRRIREERERKKERKAIAGSAAGADDGRRADRDGRRGDGERRRDGRERGGERLDDRRDERRRDARVERKRDDYGDERRRRDDYDERRRRDDDRDYRRRDERGDQRRGGSGGGGDAFADLERWARGQ</sequence>
<dbReference type="GO" id="GO:0000398">
    <property type="term" value="P:mRNA splicing, via spliceosome"/>
    <property type="evidence" value="ECO:0007669"/>
    <property type="project" value="InterPro"/>
</dbReference>
<dbReference type="PANTHER" id="PTHR45880:SF1">
    <property type="entry name" value="RNA-BINDING MOTIF PROTEIN, X-LINKED 2"/>
    <property type="match status" value="1"/>
</dbReference>
<dbReference type="PROSITE" id="PS50102">
    <property type="entry name" value="RRM"/>
    <property type="match status" value="1"/>
</dbReference>
<evidence type="ECO:0000256" key="2">
    <source>
        <dbReference type="PROSITE-ProRule" id="PRU00176"/>
    </source>
</evidence>
<dbReference type="PANTHER" id="PTHR45880">
    <property type="entry name" value="RNA-BINDING MOTIF PROTEIN, X-LINKED 2"/>
    <property type="match status" value="1"/>
</dbReference>
<keyword evidence="6" id="KW-1185">Reference proteome</keyword>
<feature type="domain" description="RRM" evidence="4">
    <location>
        <begin position="32"/>
        <end position="110"/>
    </location>
</feature>
<reference evidence="5 6" key="1">
    <citation type="submission" date="2021-12" db="EMBL/GenBank/DDBJ databases">
        <title>High titer production of polyol ester of fatty acids by Rhodotorula paludigena BS15 towards product separation-free biomass refinery.</title>
        <authorList>
            <person name="Mano J."/>
            <person name="Ono H."/>
            <person name="Tanaka T."/>
            <person name="Naito K."/>
            <person name="Sushida H."/>
            <person name="Ike M."/>
            <person name="Tokuyasu K."/>
            <person name="Kitaoka M."/>
        </authorList>
    </citation>
    <scope>NUCLEOTIDE SEQUENCE [LARGE SCALE GENOMIC DNA]</scope>
    <source>
        <strain evidence="5 6">BS15</strain>
    </source>
</reference>
<dbReference type="CDD" id="cd12411">
    <property type="entry name" value="RRM_ist3_like"/>
    <property type="match status" value="1"/>
</dbReference>
<dbReference type="GO" id="GO:0003723">
    <property type="term" value="F:RNA binding"/>
    <property type="evidence" value="ECO:0007669"/>
    <property type="project" value="UniProtKB-UniRule"/>
</dbReference>
<feature type="compositionally biased region" description="Basic and acidic residues" evidence="3">
    <location>
        <begin position="164"/>
        <end position="175"/>
    </location>
</feature>
<accession>A0AAV5GVE9</accession>
<proteinExistence type="predicted"/>
<dbReference type="Gene3D" id="3.30.70.330">
    <property type="match status" value="1"/>
</dbReference>
<feature type="compositionally biased region" description="Basic and acidic residues" evidence="3">
    <location>
        <begin position="200"/>
        <end position="209"/>
    </location>
</feature>
<dbReference type="SMART" id="SM00360">
    <property type="entry name" value="RRM"/>
    <property type="match status" value="1"/>
</dbReference>
<dbReference type="Proteomes" id="UP001342314">
    <property type="component" value="Unassembled WGS sequence"/>
</dbReference>
<feature type="compositionally biased region" description="Basic and acidic residues" evidence="3">
    <location>
        <begin position="116"/>
        <end position="139"/>
    </location>
</feature>
<feature type="compositionally biased region" description="Basic and acidic residues" evidence="3">
    <location>
        <begin position="224"/>
        <end position="305"/>
    </location>
</feature>
<evidence type="ECO:0000313" key="6">
    <source>
        <dbReference type="Proteomes" id="UP001342314"/>
    </source>
</evidence>
<evidence type="ECO:0000313" key="5">
    <source>
        <dbReference type="EMBL" id="GJN93476.1"/>
    </source>
</evidence>
<dbReference type="EMBL" id="BQKY01000014">
    <property type="protein sequence ID" value="GJN93476.1"/>
    <property type="molecule type" value="Genomic_DNA"/>
</dbReference>
<dbReference type="InterPro" id="IPR000504">
    <property type="entry name" value="RRM_dom"/>
</dbReference>
<gene>
    <name evidence="5" type="ORF">Rhopal_006533-T1</name>
</gene>
<name>A0AAV5GVE9_9BASI</name>
<dbReference type="GO" id="GO:0071011">
    <property type="term" value="C:precatalytic spliceosome"/>
    <property type="evidence" value="ECO:0007669"/>
    <property type="project" value="TreeGrafter"/>
</dbReference>
<evidence type="ECO:0000259" key="4">
    <source>
        <dbReference type="PROSITE" id="PS50102"/>
    </source>
</evidence>